<dbReference type="InterPro" id="IPR018515">
    <property type="entry name" value="Tuberin-type_domain"/>
</dbReference>
<dbReference type="GO" id="GO:0032007">
    <property type="term" value="P:negative regulation of TOR signaling"/>
    <property type="evidence" value="ECO:0007669"/>
    <property type="project" value="TreeGrafter"/>
</dbReference>
<feature type="domain" description="Rap-GAP" evidence="3">
    <location>
        <begin position="1587"/>
        <end position="1878"/>
    </location>
</feature>
<dbReference type="InterPro" id="IPR035974">
    <property type="entry name" value="Rap/Ran-GAP_sf"/>
</dbReference>
<dbReference type="InterPro" id="IPR024584">
    <property type="entry name" value="Tuberin_N"/>
</dbReference>
<evidence type="ECO:0000256" key="1">
    <source>
        <dbReference type="ARBA" id="ARBA00022468"/>
    </source>
</evidence>
<feature type="region of interest" description="Disordered" evidence="2">
    <location>
        <begin position="1984"/>
        <end position="2026"/>
    </location>
</feature>
<name>A0A9P6M3D7_MORAP</name>
<feature type="compositionally biased region" description="Gly residues" evidence="2">
    <location>
        <begin position="1902"/>
        <end position="1915"/>
    </location>
</feature>
<reference evidence="4" key="1">
    <citation type="journal article" date="2020" name="Fungal Divers.">
        <title>Resolving the Mortierellaceae phylogeny through synthesis of multi-gene phylogenetics and phylogenomics.</title>
        <authorList>
            <person name="Vandepol N."/>
            <person name="Liber J."/>
            <person name="Desiro A."/>
            <person name="Na H."/>
            <person name="Kennedy M."/>
            <person name="Barry K."/>
            <person name="Grigoriev I.V."/>
            <person name="Miller A.N."/>
            <person name="O'Donnell K."/>
            <person name="Stajich J.E."/>
            <person name="Bonito G."/>
        </authorList>
    </citation>
    <scope>NUCLEOTIDE SEQUENCE</scope>
    <source>
        <strain evidence="4">CK1249</strain>
    </source>
</reference>
<feature type="compositionally biased region" description="Gly residues" evidence="2">
    <location>
        <begin position="1925"/>
        <end position="1961"/>
    </location>
</feature>
<dbReference type="Pfam" id="PF03542">
    <property type="entry name" value="Tuberin"/>
    <property type="match status" value="1"/>
</dbReference>
<evidence type="ECO:0000313" key="4">
    <source>
        <dbReference type="EMBL" id="KAF9964115.1"/>
    </source>
</evidence>
<organism evidence="4 5">
    <name type="scientific">Mortierella alpina</name>
    <name type="common">Oleaginous fungus</name>
    <name type="synonym">Mortierella renispora</name>
    <dbReference type="NCBI Taxonomy" id="64518"/>
    <lineage>
        <taxon>Eukaryota</taxon>
        <taxon>Fungi</taxon>
        <taxon>Fungi incertae sedis</taxon>
        <taxon>Mucoromycota</taxon>
        <taxon>Mortierellomycotina</taxon>
        <taxon>Mortierellomycetes</taxon>
        <taxon>Mortierellales</taxon>
        <taxon>Mortierellaceae</taxon>
        <taxon>Mortierella</taxon>
    </lineage>
</organism>
<dbReference type="InterPro" id="IPR016024">
    <property type="entry name" value="ARM-type_fold"/>
</dbReference>
<dbReference type="SUPFAM" id="SSF111347">
    <property type="entry name" value="Rap/Ran-GAP"/>
    <property type="match status" value="1"/>
</dbReference>
<feature type="compositionally biased region" description="Basic residues" evidence="2">
    <location>
        <begin position="1314"/>
        <end position="1323"/>
    </location>
</feature>
<dbReference type="GO" id="GO:0051056">
    <property type="term" value="P:regulation of small GTPase mediated signal transduction"/>
    <property type="evidence" value="ECO:0007669"/>
    <property type="project" value="InterPro"/>
</dbReference>
<feature type="region of interest" description="Disordered" evidence="2">
    <location>
        <begin position="1381"/>
        <end position="1422"/>
    </location>
</feature>
<dbReference type="SUPFAM" id="SSF48371">
    <property type="entry name" value="ARM repeat"/>
    <property type="match status" value="1"/>
</dbReference>
<feature type="compositionally biased region" description="Polar residues" evidence="2">
    <location>
        <begin position="1331"/>
        <end position="1340"/>
    </location>
</feature>
<protein>
    <submittedName>
        <fullName evidence="4">Tuberous sclerosis 2-like protein</fullName>
    </submittedName>
</protein>
<dbReference type="Gene3D" id="3.40.50.11210">
    <property type="entry name" value="Rap/Ran-GAP"/>
    <property type="match status" value="1"/>
</dbReference>
<accession>A0A9P6M3D7</accession>
<feature type="region of interest" description="Disordered" evidence="2">
    <location>
        <begin position="1878"/>
        <end position="1961"/>
    </location>
</feature>
<feature type="compositionally biased region" description="Polar residues" evidence="2">
    <location>
        <begin position="1280"/>
        <end position="1293"/>
    </location>
</feature>
<sequence length="2026" mass="219270">MASRPKPTPSKLNSFFKFRLSTKETTLHETLRLDSAKPSDPIDANEIVQQLLPGANTLQSRLRTLDELSTIVLNYPFQHISELWVAVEDLLEAGVPHNARKAVWSFMIACIRGQFEDLGMLRAVFYQAINNHEIWEDFDDKLQALKELTNNGRDVYGFEKNIVRLLAHWIASSFDQAKVSQHMSHQRLGMQKSTTSLASLSSTPQHILLQKPIPHFNTTMALLINVVKFNFVFFDEMEIASLLDLLHTICINAPEDTPHTIGFLDVIVRYGYVPSEGLSTFLKILCHTTLSDLYREQAWTITLNLMKSHSAHSAIRLLCLNLRSKGGSVLSLAQMRVVQGSIRLLQRSVWGGTPIDTLAVSYSTVLWSLKSAVNFKSKEVDQDIIRSLSVLLETQATSAGLGDLEFEIILDILEGLSELVSEKPPGDLTAPSSFTFGSGSNHPKAAPHHPNNALREAYGNLLYQFVGLYNAKQIPGIAARLMALLASLQDHLPEETMLLLLEYYHSEHQFYPYTPDWLERLRNLVYMSLIRDKRPQVRSKALTIALDVYEASLDFFHDAIVTTVFMPVFDHLDSEADTALASRVSSLLISATRVASDDLFPKLLDRLVHIIRCTCHIQKPASTASSAQPSLASRLGMSSSLSSNAQQLSQPPSAQRACQSLPAAIGIIDLFQHALYDPNGASRVDTFFSLLVGLAVNQEIHKASRLVLLDFLLCLRVDLDHRIFCSNASTIESMTAATEQLLSDETRQDRSDRMLAAGGVGIARTTGITTSTHGASLPRQPAGQSSSHPSLNWKPLMQGRTMQASPYVISYLEIASTTADSSADDTLPAPLVGCAKVILKIQLYMSGVLSILEQEKDFEIYSFVIQRLPSQLFNKHLFCNSSEQITKLHSVLVEMTLRDKIPDSLRNLPLSAKRHNIHILAYKVLVILLCYHSKFSTKELHDLVHAFVVGLQRQATCAKICIHALVVCCYELPQSMTKHLPGTVLKLSQIMSTATISVHILEFLSTVARLPMLYSNFVESDYKRVFGIALKYIQYTHSVAGSAQPALSPSTPSSAASSPISPSVASQGQPTAGARALPQYVLIMAYQVIDVWFMLQRLQERRKYVPYIMRNLLMANEPGKRIDEQTETCMDMLARYSYANCEPKPKPSLIQQYLFGPTKKSGKVITKTWLQGNAFITVRTVQSLGWAEITVRRASGTVSFLLKIENDMFMDASDDLDFTSLPGLLRLQQDAQAIDVATQQSTGAPSPGDTLTESEQGLDPLQESDSRPKEMQQHFAAVSGLSQRLQEPRSSWLSPRTTPHHTPQHTPLHSPLHTPRHTPHHTPKASPLPSGDNTPSSSPPLRSFLNAIPSKLAFEGGHHRVQTAPTEHVAVFSLNSLHPLQASGAPAHSQDDGSGDVDARTGHVPSSLTDHPPLTSSFSTTMASSSSMAASGALSSLGRSKSASDHSGSSHNVGVKHAELSRGPVGGALEQTKSLLSHSIGNIRREDVRRSNSLVPSRNNSITAAMGRAHRYALGHDDHRPPVLKESSSAYYDREANAEGTRAFTKTKAETFVDPGFLFMQLTSHPDLMARELPILLAEDDATGRALAVLDRTPVVDFHKIGVLYVGKGQSKESEILGNTHGSSEYTKFLTGLGSLVRLKNAKIYAGGLDLEMDFDGEYAYSHQDEITQMIFHVATMMPNQPHDLNFDCKKRHIGNDWVTIVFNESGSDYDFGTISGQFNFMTLVVTPVSMASVTFTEAASRISQQRHAAESSDASATSVNGEEDLSASTTAFPPMASATASVPTTTTSSGVVQPFKNVWFKVVMLRRPDMPEIGPLATPKIISASELARFTRQMALHANIYAQVYYQHLHSSVEYVSNWQERLRQIKRVKERLSAANAGSSAGASGSGGASGNNASSSSSGAGGGSGSGGGPPSSGGPSHAGLRIGGGGNAGGTGASTGGSGSGTPGGGGGGGGGSGGNASGGNSSSIGLGLGLGLGASIGLGSSSSGSGAGASGATSGNSAGSQGQQGSSIMGLEPVVDFTRYA</sequence>
<evidence type="ECO:0000313" key="5">
    <source>
        <dbReference type="Proteomes" id="UP000738359"/>
    </source>
</evidence>
<dbReference type="InterPro" id="IPR027107">
    <property type="entry name" value="Tuberin/Ral-act_asu"/>
</dbReference>
<dbReference type="GO" id="GO:0005634">
    <property type="term" value="C:nucleus"/>
    <property type="evidence" value="ECO:0007669"/>
    <property type="project" value="InterPro"/>
</dbReference>
<dbReference type="PROSITE" id="PS50085">
    <property type="entry name" value="RAPGAP"/>
    <property type="match status" value="1"/>
</dbReference>
<dbReference type="Proteomes" id="UP000738359">
    <property type="component" value="Unassembled WGS sequence"/>
</dbReference>
<evidence type="ECO:0000256" key="2">
    <source>
        <dbReference type="SAM" id="MobiDB-lite"/>
    </source>
</evidence>
<dbReference type="GO" id="GO:0033596">
    <property type="term" value="C:TSC1-TSC2 complex"/>
    <property type="evidence" value="ECO:0007669"/>
    <property type="project" value="TreeGrafter"/>
</dbReference>
<dbReference type="EMBL" id="JAAAHY010000404">
    <property type="protein sequence ID" value="KAF9964115.1"/>
    <property type="molecule type" value="Genomic_DNA"/>
</dbReference>
<proteinExistence type="predicted"/>
<evidence type="ECO:0000259" key="3">
    <source>
        <dbReference type="PROSITE" id="PS50085"/>
    </source>
</evidence>
<feature type="region of interest" description="Disordered" evidence="2">
    <location>
        <begin position="1050"/>
        <end position="1070"/>
    </location>
</feature>
<feature type="compositionally biased region" description="Low complexity" evidence="2">
    <location>
        <begin position="1050"/>
        <end position="1066"/>
    </location>
</feature>
<feature type="compositionally biased region" description="Low complexity" evidence="2">
    <location>
        <begin position="1304"/>
        <end position="1313"/>
    </location>
</feature>
<dbReference type="OrthoDB" id="19311at2759"/>
<dbReference type="PANTHER" id="PTHR10063:SF0">
    <property type="entry name" value="TUBERIN"/>
    <property type="match status" value="1"/>
</dbReference>
<feature type="compositionally biased region" description="Polar residues" evidence="2">
    <location>
        <begin position="1237"/>
        <end position="1255"/>
    </location>
</feature>
<keyword evidence="1" id="KW-0343">GTPase activation</keyword>
<feature type="region of interest" description="Disordered" evidence="2">
    <location>
        <begin position="1747"/>
        <end position="1770"/>
    </location>
</feature>
<dbReference type="PANTHER" id="PTHR10063">
    <property type="entry name" value="TUBERIN"/>
    <property type="match status" value="1"/>
</dbReference>
<gene>
    <name evidence="4" type="primary">TSC2</name>
    <name evidence="4" type="ORF">BGZ70_006927</name>
</gene>
<feature type="compositionally biased region" description="Low complexity" evidence="2">
    <location>
        <begin position="1984"/>
        <end position="2013"/>
    </location>
</feature>
<feature type="region of interest" description="Disordered" evidence="2">
    <location>
        <begin position="769"/>
        <end position="790"/>
    </location>
</feature>
<dbReference type="GO" id="GO:0005096">
    <property type="term" value="F:GTPase activator activity"/>
    <property type="evidence" value="ECO:0007669"/>
    <property type="project" value="UniProtKB-KW"/>
</dbReference>
<dbReference type="Pfam" id="PF11864">
    <property type="entry name" value="DUF3384"/>
    <property type="match status" value="1"/>
</dbReference>
<feature type="region of interest" description="Disordered" evidence="2">
    <location>
        <begin position="1237"/>
        <end position="1344"/>
    </location>
</feature>
<dbReference type="Pfam" id="PF02145">
    <property type="entry name" value="Rap_GAP"/>
    <property type="match status" value="1"/>
</dbReference>
<keyword evidence="5" id="KW-1185">Reference proteome</keyword>
<comment type="caution">
    <text evidence="4">The sequence shown here is derived from an EMBL/GenBank/DDBJ whole genome shotgun (WGS) entry which is preliminary data.</text>
</comment>
<dbReference type="InterPro" id="IPR000331">
    <property type="entry name" value="Rap/Ran_GAP_dom"/>
</dbReference>